<organism evidence="2 3">
    <name type="scientific">Parasitella parasitica</name>
    <dbReference type="NCBI Taxonomy" id="35722"/>
    <lineage>
        <taxon>Eukaryota</taxon>
        <taxon>Fungi</taxon>
        <taxon>Fungi incertae sedis</taxon>
        <taxon>Mucoromycota</taxon>
        <taxon>Mucoromycotina</taxon>
        <taxon>Mucoromycetes</taxon>
        <taxon>Mucorales</taxon>
        <taxon>Mucorineae</taxon>
        <taxon>Mucoraceae</taxon>
        <taxon>Parasitella</taxon>
    </lineage>
</organism>
<protein>
    <submittedName>
        <fullName evidence="2">Uncharacterized protein</fullName>
    </submittedName>
</protein>
<accession>A0A0B7NDH8</accession>
<feature type="region of interest" description="Disordered" evidence="1">
    <location>
        <begin position="199"/>
        <end position="218"/>
    </location>
</feature>
<gene>
    <name evidence="2" type="primary">PARPA_07638.1 scaffold 28735</name>
</gene>
<sequence>MQKSTLKIEVKLLTFAIGTLNVSAYSFDDSNKAFASVRVGVNQVSPIREVDADGRLVGAELADGGVAINDTLFPTSMEYRKCRFIVMKYVWDNWSNDKLVDGKKDSLCEAFSDNLEDLYEDLGHQLGIDPQQVQPYQCQGGYCKATEKKTIAAAGRYAKWQFVCPILLFAQEMLSPHLILPELAKDEIRFNVRLFNIPPPPPVNQQETANNNEDTNMV</sequence>
<dbReference type="AlphaFoldDB" id="A0A0B7NDH8"/>
<evidence type="ECO:0000313" key="2">
    <source>
        <dbReference type="EMBL" id="CEP13552.1"/>
    </source>
</evidence>
<dbReference type="STRING" id="35722.A0A0B7NDH8"/>
<name>A0A0B7NDH8_9FUNG</name>
<feature type="compositionally biased region" description="Polar residues" evidence="1">
    <location>
        <begin position="204"/>
        <end position="218"/>
    </location>
</feature>
<evidence type="ECO:0000313" key="3">
    <source>
        <dbReference type="Proteomes" id="UP000054107"/>
    </source>
</evidence>
<proteinExistence type="predicted"/>
<reference evidence="2 3" key="1">
    <citation type="submission" date="2014-09" db="EMBL/GenBank/DDBJ databases">
        <authorList>
            <person name="Ellenberger Sabrina"/>
        </authorList>
    </citation>
    <scope>NUCLEOTIDE SEQUENCE [LARGE SCALE GENOMIC DNA]</scope>
    <source>
        <strain evidence="2 3">CBS 412.66</strain>
    </source>
</reference>
<dbReference type="Proteomes" id="UP000054107">
    <property type="component" value="Unassembled WGS sequence"/>
</dbReference>
<dbReference type="EMBL" id="LN729904">
    <property type="protein sequence ID" value="CEP13552.1"/>
    <property type="molecule type" value="Genomic_DNA"/>
</dbReference>
<evidence type="ECO:0000256" key="1">
    <source>
        <dbReference type="SAM" id="MobiDB-lite"/>
    </source>
</evidence>
<dbReference type="OrthoDB" id="2265092at2759"/>
<keyword evidence="3" id="KW-1185">Reference proteome</keyword>